<dbReference type="PRINTS" id="PR00100">
    <property type="entry name" value="AOTCASE"/>
</dbReference>
<proteinExistence type="inferred from homology"/>
<dbReference type="Proteomes" id="UP001596171">
    <property type="component" value="Unassembled WGS sequence"/>
</dbReference>
<protein>
    <recommendedName>
        <fullName evidence="3 8">Aspartate carbamoyltransferase</fullName>
        <ecNumber evidence="3 8">2.1.3.2</ecNumber>
    </recommendedName>
</protein>
<reference evidence="13" key="1">
    <citation type="journal article" date="2019" name="Int. J. Syst. Evol. Microbiol.">
        <title>The Global Catalogue of Microorganisms (GCM) 10K type strain sequencing project: providing services to taxonomists for standard genome sequencing and annotation.</title>
        <authorList>
            <consortium name="The Broad Institute Genomics Platform"/>
            <consortium name="The Broad Institute Genome Sequencing Center for Infectious Disease"/>
            <person name="Wu L."/>
            <person name="Ma J."/>
        </authorList>
    </citation>
    <scope>NUCLEOTIDE SEQUENCE [LARGE SCALE GENOMIC DNA]</scope>
    <source>
        <strain evidence="13">CCM 8930</strain>
    </source>
</reference>
<dbReference type="RefSeq" id="WP_137615478.1">
    <property type="nucleotide sequence ID" value="NZ_BJDI01000003.1"/>
</dbReference>
<keyword evidence="5" id="KW-0665">Pyrimidine biosynthesis</keyword>
<comment type="catalytic activity">
    <reaction evidence="7">
        <text>carbamoyl phosphate + L-aspartate = N-carbamoyl-L-aspartate + phosphate + H(+)</text>
        <dbReference type="Rhea" id="RHEA:20013"/>
        <dbReference type="ChEBI" id="CHEBI:15378"/>
        <dbReference type="ChEBI" id="CHEBI:29991"/>
        <dbReference type="ChEBI" id="CHEBI:32814"/>
        <dbReference type="ChEBI" id="CHEBI:43474"/>
        <dbReference type="ChEBI" id="CHEBI:58228"/>
        <dbReference type="EC" id="2.1.3.2"/>
    </reaction>
</comment>
<dbReference type="PANTHER" id="PTHR45753">
    <property type="entry name" value="ORNITHINE CARBAMOYLTRANSFERASE, MITOCHONDRIAL"/>
    <property type="match status" value="1"/>
</dbReference>
<evidence type="ECO:0000256" key="9">
    <source>
        <dbReference type="RuleBase" id="RU003634"/>
    </source>
</evidence>
<evidence type="ECO:0000256" key="2">
    <source>
        <dbReference type="ARBA" id="ARBA00008896"/>
    </source>
</evidence>
<evidence type="ECO:0000256" key="6">
    <source>
        <dbReference type="ARBA" id="ARBA00043884"/>
    </source>
</evidence>
<dbReference type="SUPFAM" id="SSF53671">
    <property type="entry name" value="Aspartate/ornithine carbamoyltransferase"/>
    <property type="match status" value="1"/>
</dbReference>
<dbReference type="EC" id="2.1.3.2" evidence="3 8"/>
<dbReference type="InterPro" id="IPR006132">
    <property type="entry name" value="Asp/Orn_carbamoyltranf_P-bd"/>
</dbReference>
<dbReference type="PROSITE" id="PS00097">
    <property type="entry name" value="CARBAMOYLTRANSFERASE"/>
    <property type="match status" value="1"/>
</dbReference>
<dbReference type="NCBIfam" id="NF002032">
    <property type="entry name" value="PRK00856.1"/>
    <property type="match status" value="1"/>
</dbReference>
<comment type="similarity">
    <text evidence="2">Belongs to the aspartate/ornithine carbamoyltransferase superfamily. ATCase family.</text>
</comment>
<dbReference type="Gene3D" id="3.40.50.1370">
    <property type="entry name" value="Aspartate/ornithine carbamoyltransferase"/>
    <property type="match status" value="2"/>
</dbReference>
<dbReference type="InterPro" id="IPR006131">
    <property type="entry name" value="Asp_carbamoyltransf_Asp/Orn-bd"/>
</dbReference>
<evidence type="ECO:0000259" key="10">
    <source>
        <dbReference type="Pfam" id="PF00185"/>
    </source>
</evidence>
<accession>A0ABW1SK88</accession>
<evidence type="ECO:0000256" key="1">
    <source>
        <dbReference type="ARBA" id="ARBA00004852"/>
    </source>
</evidence>
<dbReference type="InterPro" id="IPR002082">
    <property type="entry name" value="Asp_carbamoyltransf"/>
</dbReference>
<comment type="function">
    <text evidence="6">Catalyzes the condensation of carbamoyl phosphate and aspartate to form carbamoyl aspartate and inorganic phosphate, the committed step in the de novo pyrimidine nucleotide biosynthesis pathway.</text>
</comment>
<evidence type="ECO:0000256" key="4">
    <source>
        <dbReference type="ARBA" id="ARBA00022679"/>
    </source>
</evidence>
<dbReference type="GO" id="GO:0004070">
    <property type="term" value="F:aspartate carbamoyltransferase activity"/>
    <property type="evidence" value="ECO:0007669"/>
    <property type="project" value="UniProtKB-EC"/>
</dbReference>
<dbReference type="PANTHER" id="PTHR45753:SF6">
    <property type="entry name" value="ASPARTATE CARBAMOYLTRANSFERASE"/>
    <property type="match status" value="1"/>
</dbReference>
<sequence length="304" mass="33922">MQHFITTDDLSLTATKTLIQRAQAMATTPADFQSLAKHRQLATLFFEPSTRTRLSFTSAMHGLGGTVLGFESSSSTSTAKGETLIDTIRVVSQYVDIIALRHPQTGAAALAAKYASVPVINAGDGCHLHPTQTLADLTTIDQFKHRLDHLTIAFAGDLKYGRTVHSLVQALMRYGQNRFIFISHPALKIPVTLRAQLTAQHIDFEEISNFDDCPDVLDVLYMTRVQAERFETATDYDAVKNAIQLTPAQSRFLTPETLLLHPLPRGQELPTCFDTWPQAHYFDQVKAGRFVRMALIEYLLTHNH</sequence>
<comment type="pathway">
    <text evidence="1">Pyrimidine metabolism; UMP biosynthesis via de novo pathway; (S)-dihydroorotate from bicarbonate: step 2/3.</text>
</comment>
<organism evidence="12 13">
    <name type="scientific">Lactiplantibacillus nangangensis</name>
    <dbReference type="NCBI Taxonomy" id="2559917"/>
    <lineage>
        <taxon>Bacteria</taxon>
        <taxon>Bacillati</taxon>
        <taxon>Bacillota</taxon>
        <taxon>Bacilli</taxon>
        <taxon>Lactobacillales</taxon>
        <taxon>Lactobacillaceae</taxon>
        <taxon>Lactiplantibacillus</taxon>
    </lineage>
</organism>
<dbReference type="EMBL" id="JBHSSE010000018">
    <property type="protein sequence ID" value="MFC6202126.1"/>
    <property type="molecule type" value="Genomic_DNA"/>
</dbReference>
<dbReference type="InterPro" id="IPR036901">
    <property type="entry name" value="Asp/Orn_carbamoylTrfase_sf"/>
</dbReference>
<feature type="domain" description="Aspartate/ornithine carbamoyltransferase carbamoyl-P binding" evidence="11">
    <location>
        <begin position="2"/>
        <end position="141"/>
    </location>
</feature>
<dbReference type="NCBIfam" id="TIGR00670">
    <property type="entry name" value="asp_carb_tr"/>
    <property type="match status" value="1"/>
</dbReference>
<name>A0ABW1SK88_9LACO</name>
<evidence type="ECO:0000256" key="3">
    <source>
        <dbReference type="ARBA" id="ARBA00013008"/>
    </source>
</evidence>
<keyword evidence="13" id="KW-1185">Reference proteome</keyword>
<evidence type="ECO:0000313" key="13">
    <source>
        <dbReference type="Proteomes" id="UP001596171"/>
    </source>
</evidence>
<evidence type="ECO:0000256" key="5">
    <source>
        <dbReference type="ARBA" id="ARBA00022975"/>
    </source>
</evidence>
<gene>
    <name evidence="12" type="primary">pyrB</name>
    <name evidence="12" type="ORF">ACFP1L_09625</name>
</gene>
<keyword evidence="4 9" id="KW-0808">Transferase</keyword>
<evidence type="ECO:0000256" key="8">
    <source>
        <dbReference type="NCBIfam" id="TIGR00670"/>
    </source>
</evidence>
<evidence type="ECO:0000256" key="7">
    <source>
        <dbReference type="ARBA" id="ARBA00048859"/>
    </source>
</evidence>
<evidence type="ECO:0000313" key="12">
    <source>
        <dbReference type="EMBL" id="MFC6202126.1"/>
    </source>
</evidence>
<feature type="domain" description="Aspartate/ornithine carbamoyltransferase Asp/Orn-binding" evidence="10">
    <location>
        <begin position="149"/>
        <end position="298"/>
    </location>
</feature>
<dbReference type="InterPro" id="IPR006130">
    <property type="entry name" value="Asp/Orn_carbamoylTrfase"/>
</dbReference>
<dbReference type="Pfam" id="PF00185">
    <property type="entry name" value="OTCace"/>
    <property type="match status" value="1"/>
</dbReference>
<comment type="caution">
    <text evidence="12">The sequence shown here is derived from an EMBL/GenBank/DDBJ whole genome shotgun (WGS) entry which is preliminary data.</text>
</comment>
<dbReference type="Pfam" id="PF02729">
    <property type="entry name" value="OTCace_N"/>
    <property type="match status" value="1"/>
</dbReference>
<evidence type="ECO:0000259" key="11">
    <source>
        <dbReference type="Pfam" id="PF02729"/>
    </source>
</evidence>
<dbReference type="PRINTS" id="PR00101">
    <property type="entry name" value="ATCASE"/>
</dbReference>